<feature type="domain" description="TonB-dependent receptor-like beta-barrel" evidence="13">
    <location>
        <begin position="180"/>
        <end position="611"/>
    </location>
</feature>
<dbReference type="CDD" id="cd01347">
    <property type="entry name" value="ligand_gated_channel"/>
    <property type="match status" value="1"/>
</dbReference>
<evidence type="ECO:0000256" key="8">
    <source>
        <dbReference type="ARBA" id="ARBA00023170"/>
    </source>
</evidence>
<evidence type="ECO:0000313" key="16">
    <source>
        <dbReference type="Proteomes" id="UP000526501"/>
    </source>
</evidence>
<dbReference type="Proteomes" id="UP000526501">
    <property type="component" value="Unassembled WGS sequence"/>
</dbReference>
<gene>
    <name evidence="15" type="ORF">H5P27_17470</name>
</gene>
<proteinExistence type="inferred from homology"/>
<dbReference type="SUPFAM" id="SSF56935">
    <property type="entry name" value="Porins"/>
    <property type="match status" value="1"/>
</dbReference>
<dbReference type="PROSITE" id="PS52016">
    <property type="entry name" value="TONB_DEPENDENT_REC_3"/>
    <property type="match status" value="1"/>
</dbReference>
<dbReference type="PANTHER" id="PTHR30069:SF29">
    <property type="entry name" value="HEMOGLOBIN AND HEMOGLOBIN-HAPTOGLOBIN-BINDING PROTEIN 1-RELATED"/>
    <property type="match status" value="1"/>
</dbReference>
<keyword evidence="16" id="KW-1185">Reference proteome</keyword>
<organism evidence="15 16">
    <name type="scientific">Pelagicoccus albus</name>
    <dbReference type="NCBI Taxonomy" id="415222"/>
    <lineage>
        <taxon>Bacteria</taxon>
        <taxon>Pseudomonadati</taxon>
        <taxon>Verrucomicrobiota</taxon>
        <taxon>Opitutia</taxon>
        <taxon>Puniceicoccales</taxon>
        <taxon>Pelagicoccaceae</taxon>
        <taxon>Pelagicoccus</taxon>
    </lineage>
</organism>
<dbReference type="GO" id="GO:0044718">
    <property type="term" value="P:siderophore transmembrane transport"/>
    <property type="evidence" value="ECO:0007669"/>
    <property type="project" value="TreeGrafter"/>
</dbReference>
<evidence type="ECO:0000259" key="13">
    <source>
        <dbReference type="Pfam" id="PF00593"/>
    </source>
</evidence>
<dbReference type="Gene3D" id="2.40.170.20">
    <property type="entry name" value="TonB-dependent receptor, beta-barrel domain"/>
    <property type="match status" value="1"/>
</dbReference>
<dbReference type="InterPro" id="IPR012910">
    <property type="entry name" value="Plug_dom"/>
</dbReference>
<protein>
    <submittedName>
        <fullName evidence="15">TonB-dependent receptor</fullName>
    </submittedName>
</protein>
<feature type="signal peptide" evidence="12">
    <location>
        <begin position="1"/>
        <end position="28"/>
    </location>
</feature>
<comment type="caution">
    <text evidence="15">The sequence shown here is derived from an EMBL/GenBank/DDBJ whole genome shotgun (WGS) entry which is preliminary data.</text>
</comment>
<dbReference type="RefSeq" id="WP_185661711.1">
    <property type="nucleotide sequence ID" value="NZ_CAWPOO010000013.1"/>
</dbReference>
<keyword evidence="9 10" id="KW-0998">Cell outer membrane</keyword>
<dbReference type="InterPro" id="IPR037066">
    <property type="entry name" value="Plug_dom_sf"/>
</dbReference>
<dbReference type="Pfam" id="PF00593">
    <property type="entry name" value="TonB_dep_Rec_b-barrel"/>
    <property type="match status" value="1"/>
</dbReference>
<keyword evidence="4 10" id="KW-0812">Transmembrane</keyword>
<dbReference type="EMBL" id="JACHVC010000013">
    <property type="protein sequence ID" value="MBC2607847.1"/>
    <property type="molecule type" value="Genomic_DNA"/>
</dbReference>
<evidence type="ECO:0000256" key="3">
    <source>
        <dbReference type="ARBA" id="ARBA00022452"/>
    </source>
</evidence>
<keyword evidence="8 15" id="KW-0675">Receptor</keyword>
<comment type="subcellular location">
    <subcellularLocation>
        <location evidence="1 10">Cell outer membrane</location>
        <topology evidence="1 10">Multi-pass membrane protein</topology>
    </subcellularLocation>
</comment>
<evidence type="ECO:0000256" key="10">
    <source>
        <dbReference type="PROSITE-ProRule" id="PRU01360"/>
    </source>
</evidence>
<dbReference type="InterPro" id="IPR039426">
    <property type="entry name" value="TonB-dep_rcpt-like"/>
</dbReference>
<evidence type="ECO:0000256" key="11">
    <source>
        <dbReference type="RuleBase" id="RU003357"/>
    </source>
</evidence>
<evidence type="ECO:0000256" key="7">
    <source>
        <dbReference type="ARBA" id="ARBA00023136"/>
    </source>
</evidence>
<evidence type="ECO:0000313" key="15">
    <source>
        <dbReference type="EMBL" id="MBC2607847.1"/>
    </source>
</evidence>
<dbReference type="InterPro" id="IPR000531">
    <property type="entry name" value="Beta-barrel_TonB"/>
</dbReference>
<keyword evidence="6 11" id="KW-0798">TonB box</keyword>
<keyword evidence="2 10" id="KW-0813">Transport</keyword>
<dbReference type="GO" id="GO:0015344">
    <property type="term" value="F:siderophore uptake transmembrane transporter activity"/>
    <property type="evidence" value="ECO:0007669"/>
    <property type="project" value="TreeGrafter"/>
</dbReference>
<evidence type="ECO:0000256" key="4">
    <source>
        <dbReference type="ARBA" id="ARBA00022692"/>
    </source>
</evidence>
<name>A0A7X1B962_9BACT</name>
<dbReference type="GO" id="GO:0009279">
    <property type="term" value="C:cell outer membrane"/>
    <property type="evidence" value="ECO:0007669"/>
    <property type="project" value="UniProtKB-SubCell"/>
</dbReference>
<evidence type="ECO:0000256" key="12">
    <source>
        <dbReference type="SAM" id="SignalP"/>
    </source>
</evidence>
<keyword evidence="7 10" id="KW-0472">Membrane</keyword>
<sequence>MSISSYIRLARNLGFLASISLSYGSASAQSSETSLDTTLLSTVTLEQTVLQSLPIQTDTLNEEDLSSFASNSVSESLSYAPGLFIENSSGRIKSPSIRGSSSSHTLILVDGRRTSPGFKSMTDLNQYLLGGVAQVEILRGPASALYGSDAIGGVVNILTQHGISKSPSSRAYFEYGTGEWDSLSAGVSSETLQGPWGIAASISSRTTDQWESGDGAPSDVDDLETYNTSVNLDYHLSEDQTLRTHFDYALTERTGMRPTSGGAERHAEDERVGFSAEYENNFSNDDSQLVIRTYTNTYSGDITFDLPAQKAAAFNLATESQILVGEARYSQRFSDSLNSFFGFEYRNTEYEIESESSTNQSVDNLATYSQFVWDPNASTEAILGLRYDNQDGYGSRLSPSAAISWNSLTSGWQLHAGLGNGFRAPNVTELLIETYANGGKTTIQPNAELKPETSTNIEAGLSYIASDWTFEATAFRNEVSDMIEQVTLSKQGKLTTAQWQNLSEVEIEGVELIASYKLDETFRIEASYTRVDPIDQQTGYHVEGQHESNARLKFYKDFSHWGIRANLALNWAGKIWGATDTIAYESAFTVDTRISKSLNEHFELFAGAKNLLDAEESSLLPAHYFTGANLRF</sequence>
<keyword evidence="5 12" id="KW-0732">Signal</keyword>
<evidence type="ECO:0000256" key="5">
    <source>
        <dbReference type="ARBA" id="ARBA00022729"/>
    </source>
</evidence>
<accession>A0A7X1B962</accession>
<feature type="domain" description="TonB-dependent receptor plug" evidence="14">
    <location>
        <begin position="51"/>
        <end position="154"/>
    </location>
</feature>
<dbReference type="Pfam" id="PF07715">
    <property type="entry name" value="Plug"/>
    <property type="match status" value="1"/>
</dbReference>
<dbReference type="PANTHER" id="PTHR30069">
    <property type="entry name" value="TONB-DEPENDENT OUTER MEMBRANE RECEPTOR"/>
    <property type="match status" value="1"/>
</dbReference>
<feature type="chain" id="PRO_5030926978" evidence="12">
    <location>
        <begin position="29"/>
        <end position="632"/>
    </location>
</feature>
<reference evidence="15 16" key="1">
    <citation type="submission" date="2020-07" db="EMBL/GenBank/DDBJ databases">
        <authorList>
            <person name="Feng X."/>
        </authorList>
    </citation>
    <scope>NUCLEOTIDE SEQUENCE [LARGE SCALE GENOMIC DNA]</scope>
    <source>
        <strain evidence="15 16">JCM23202</strain>
    </source>
</reference>
<dbReference type="AlphaFoldDB" id="A0A7X1B962"/>
<evidence type="ECO:0000256" key="1">
    <source>
        <dbReference type="ARBA" id="ARBA00004571"/>
    </source>
</evidence>
<dbReference type="Gene3D" id="2.170.130.10">
    <property type="entry name" value="TonB-dependent receptor, plug domain"/>
    <property type="match status" value="1"/>
</dbReference>
<evidence type="ECO:0000259" key="14">
    <source>
        <dbReference type="Pfam" id="PF07715"/>
    </source>
</evidence>
<dbReference type="InterPro" id="IPR036942">
    <property type="entry name" value="Beta-barrel_TonB_sf"/>
</dbReference>
<keyword evidence="3 10" id="KW-1134">Transmembrane beta strand</keyword>
<comment type="similarity">
    <text evidence="10 11">Belongs to the TonB-dependent receptor family.</text>
</comment>
<evidence type="ECO:0000256" key="2">
    <source>
        <dbReference type="ARBA" id="ARBA00022448"/>
    </source>
</evidence>
<evidence type="ECO:0000256" key="6">
    <source>
        <dbReference type="ARBA" id="ARBA00023077"/>
    </source>
</evidence>
<evidence type="ECO:0000256" key="9">
    <source>
        <dbReference type="ARBA" id="ARBA00023237"/>
    </source>
</evidence>